<dbReference type="Gene3D" id="3.40.50.300">
    <property type="entry name" value="P-loop containing nucleotide triphosphate hydrolases"/>
    <property type="match status" value="1"/>
</dbReference>
<dbReference type="EMBL" id="CP063362">
    <property type="protein sequence ID" value="QRG04747.1"/>
    <property type="molecule type" value="Genomic_DNA"/>
</dbReference>
<dbReference type="InterPro" id="IPR003593">
    <property type="entry name" value="AAA+_ATPase"/>
</dbReference>
<keyword evidence="2" id="KW-0813">Transport</keyword>
<dbReference type="InterPro" id="IPR017871">
    <property type="entry name" value="ABC_transporter-like_CS"/>
</dbReference>
<dbReference type="PANTHER" id="PTHR45772">
    <property type="entry name" value="CONSERVED COMPONENT OF ABC TRANSPORTER FOR NATURAL AMINO ACIDS-RELATED"/>
    <property type="match status" value="1"/>
</dbReference>
<keyword evidence="4 6" id="KW-0067">ATP-binding</keyword>
<protein>
    <submittedName>
        <fullName evidence="6">ABC transporter ATP-binding protein</fullName>
    </submittedName>
</protein>
<evidence type="ECO:0000256" key="1">
    <source>
        <dbReference type="ARBA" id="ARBA00005417"/>
    </source>
</evidence>
<dbReference type="InterPro" id="IPR027417">
    <property type="entry name" value="P-loop_NTPase"/>
</dbReference>
<evidence type="ECO:0000256" key="3">
    <source>
        <dbReference type="ARBA" id="ARBA00022741"/>
    </source>
</evidence>
<dbReference type="Pfam" id="PF00005">
    <property type="entry name" value="ABC_tran"/>
    <property type="match status" value="1"/>
</dbReference>
<dbReference type="RefSeq" id="WP_203191625.1">
    <property type="nucleotide sequence ID" value="NZ_CP063362.1"/>
</dbReference>
<dbReference type="CDD" id="cd03219">
    <property type="entry name" value="ABC_Mj1267_LivG_branched"/>
    <property type="match status" value="1"/>
</dbReference>
<dbReference type="PROSITE" id="PS00211">
    <property type="entry name" value="ABC_TRANSPORTER_1"/>
    <property type="match status" value="1"/>
</dbReference>
<dbReference type="GO" id="GO:0005886">
    <property type="term" value="C:plasma membrane"/>
    <property type="evidence" value="ECO:0007669"/>
    <property type="project" value="TreeGrafter"/>
</dbReference>
<dbReference type="Proteomes" id="UP000596427">
    <property type="component" value="Chromosome"/>
</dbReference>
<evidence type="ECO:0000256" key="4">
    <source>
        <dbReference type="ARBA" id="ARBA00022840"/>
    </source>
</evidence>
<name>A0A974SGV9_9HYPH</name>
<comment type="similarity">
    <text evidence="1">Belongs to the ABC transporter superfamily.</text>
</comment>
<evidence type="ECO:0000256" key="2">
    <source>
        <dbReference type="ARBA" id="ARBA00022448"/>
    </source>
</evidence>
<sequence length="249" mass="26329">MAEVLLEISGLAKAYGALHVTAGVDLSVHSGEIHALIGPNGAGKTTLVAQIAGEVMPDAGAIRFAGSDITRLPVHRRARRGLARSFQITSVFPGFTVRENVALAVMAARGRTFRLLRPASADREANAQAELLLAEVGLAGRSRVAASGLSHGEKRALELAMGLAARPRLLLLDEPMAGTGPTESAAMVALLERLKRQYAILLVEHDMEAVFRLADRISVLVAGRIIACGTPDEVRADDRVKAAYLGEEA</sequence>
<dbReference type="InterPro" id="IPR003439">
    <property type="entry name" value="ABC_transporter-like_ATP-bd"/>
</dbReference>
<feature type="domain" description="ABC transporter" evidence="5">
    <location>
        <begin position="6"/>
        <end position="247"/>
    </location>
</feature>
<dbReference type="SMART" id="SM00382">
    <property type="entry name" value="AAA"/>
    <property type="match status" value="1"/>
</dbReference>
<keyword evidence="3" id="KW-0547">Nucleotide-binding</keyword>
<dbReference type="GO" id="GO:0005524">
    <property type="term" value="F:ATP binding"/>
    <property type="evidence" value="ECO:0007669"/>
    <property type="project" value="UniProtKB-KW"/>
</dbReference>
<dbReference type="Pfam" id="PF12399">
    <property type="entry name" value="BCA_ABC_TP_C"/>
    <property type="match status" value="1"/>
</dbReference>
<dbReference type="InterPro" id="IPR051120">
    <property type="entry name" value="ABC_AA/LPS_Transport"/>
</dbReference>
<organism evidence="6 7">
    <name type="scientific">Xanthobacter dioxanivorans</name>
    <dbReference type="NCBI Taxonomy" id="2528964"/>
    <lineage>
        <taxon>Bacteria</taxon>
        <taxon>Pseudomonadati</taxon>
        <taxon>Pseudomonadota</taxon>
        <taxon>Alphaproteobacteria</taxon>
        <taxon>Hyphomicrobiales</taxon>
        <taxon>Xanthobacteraceae</taxon>
        <taxon>Xanthobacter</taxon>
    </lineage>
</organism>
<evidence type="ECO:0000313" key="6">
    <source>
        <dbReference type="EMBL" id="QRG04747.1"/>
    </source>
</evidence>
<dbReference type="GO" id="GO:0016887">
    <property type="term" value="F:ATP hydrolysis activity"/>
    <property type="evidence" value="ECO:0007669"/>
    <property type="project" value="InterPro"/>
</dbReference>
<dbReference type="PROSITE" id="PS50893">
    <property type="entry name" value="ABC_TRANSPORTER_2"/>
    <property type="match status" value="1"/>
</dbReference>
<dbReference type="AlphaFoldDB" id="A0A974SGV9"/>
<dbReference type="InterPro" id="IPR032823">
    <property type="entry name" value="BCA_ABC_TP_C"/>
</dbReference>
<dbReference type="KEGG" id="xdi:EZH22_16425"/>
<dbReference type="SUPFAM" id="SSF52540">
    <property type="entry name" value="P-loop containing nucleoside triphosphate hydrolases"/>
    <property type="match status" value="1"/>
</dbReference>
<gene>
    <name evidence="6" type="ORF">EZH22_16425</name>
</gene>
<reference evidence="6 7" key="1">
    <citation type="submission" date="2020-10" db="EMBL/GenBank/DDBJ databases">
        <title>Degradation of 1,4-Dioxane by Xanthobacter sp. YN2, via a Novel Group-2 Soluble Di-Iron Monooxygenase.</title>
        <authorList>
            <person name="Ma F."/>
            <person name="Wang Y."/>
            <person name="Yang J."/>
            <person name="Guo H."/>
            <person name="Su D."/>
            <person name="Yu L."/>
        </authorList>
    </citation>
    <scope>NUCLEOTIDE SEQUENCE [LARGE SCALE GENOMIC DNA]</scope>
    <source>
        <strain evidence="6 7">YN2</strain>
    </source>
</reference>
<evidence type="ECO:0000259" key="5">
    <source>
        <dbReference type="PROSITE" id="PS50893"/>
    </source>
</evidence>
<evidence type="ECO:0000313" key="7">
    <source>
        <dbReference type="Proteomes" id="UP000596427"/>
    </source>
</evidence>
<keyword evidence="7" id="KW-1185">Reference proteome</keyword>
<dbReference type="PANTHER" id="PTHR45772:SF2">
    <property type="entry name" value="ABC TRANSPORTER ATP-BINDING PROTEIN"/>
    <property type="match status" value="1"/>
</dbReference>
<accession>A0A974SGV9</accession>
<proteinExistence type="inferred from homology"/>